<dbReference type="InterPro" id="IPR052731">
    <property type="entry name" value="B_subtilis_Trans_State_Reg"/>
</dbReference>
<dbReference type="AlphaFoldDB" id="A0A3B0STG3"/>
<accession>A0A3B0STG3</accession>
<dbReference type="GO" id="GO:0003677">
    <property type="term" value="F:DNA binding"/>
    <property type="evidence" value="ECO:0007669"/>
    <property type="project" value="InterPro"/>
</dbReference>
<evidence type="ECO:0000313" key="2">
    <source>
        <dbReference type="EMBL" id="VAW08798.1"/>
    </source>
</evidence>
<organism evidence="2">
    <name type="scientific">hydrothermal vent metagenome</name>
    <dbReference type="NCBI Taxonomy" id="652676"/>
    <lineage>
        <taxon>unclassified sequences</taxon>
        <taxon>metagenomes</taxon>
        <taxon>ecological metagenomes</taxon>
    </lineage>
</organism>
<evidence type="ECO:0000259" key="1">
    <source>
        <dbReference type="PROSITE" id="PS51740"/>
    </source>
</evidence>
<dbReference type="PANTHER" id="PTHR36432">
    <property type="match status" value="1"/>
</dbReference>
<dbReference type="PROSITE" id="PS51740">
    <property type="entry name" value="SPOVT_ABRB"/>
    <property type="match status" value="1"/>
</dbReference>
<dbReference type="SUPFAM" id="SSF89447">
    <property type="entry name" value="AbrB/MazE/MraZ-like"/>
    <property type="match status" value="1"/>
</dbReference>
<name>A0A3B0STG3_9ZZZZ</name>
<dbReference type="EMBL" id="UOEK01000494">
    <property type="protein sequence ID" value="VAW08798.1"/>
    <property type="molecule type" value="Genomic_DNA"/>
</dbReference>
<reference evidence="2" key="1">
    <citation type="submission" date="2018-06" db="EMBL/GenBank/DDBJ databases">
        <authorList>
            <person name="Zhirakovskaya E."/>
        </authorList>
    </citation>
    <scope>NUCLEOTIDE SEQUENCE</scope>
</reference>
<dbReference type="InterPro" id="IPR007159">
    <property type="entry name" value="SpoVT-AbrB_dom"/>
</dbReference>
<protein>
    <recommendedName>
        <fullName evidence="1">SpoVT-AbrB domain-containing protein</fullName>
    </recommendedName>
</protein>
<feature type="domain" description="SpoVT-AbrB" evidence="1">
    <location>
        <begin position="4"/>
        <end position="49"/>
    </location>
</feature>
<dbReference type="Pfam" id="PF04014">
    <property type="entry name" value="MazE_antitoxin"/>
    <property type="match status" value="1"/>
</dbReference>
<gene>
    <name evidence="2" type="ORF">MNBD_ACTINO02-1740</name>
</gene>
<sequence>MDTGMVRKIDDLGRIVVPAETRRLFNIREGDELAISVENHAIVIRKLVATCVFCGAIEDVGDFKGRGVCASCKGEIAS</sequence>
<dbReference type="SMART" id="SM00966">
    <property type="entry name" value="SpoVT_AbrB"/>
    <property type="match status" value="1"/>
</dbReference>
<dbReference type="PANTHER" id="PTHR36432:SF1">
    <property type="entry name" value="STAGE V SPORULATION PROTEIN T"/>
    <property type="match status" value="1"/>
</dbReference>
<dbReference type="NCBIfam" id="TIGR01439">
    <property type="entry name" value="lp_hng_hel_AbrB"/>
    <property type="match status" value="1"/>
</dbReference>
<dbReference type="Gene3D" id="2.10.260.10">
    <property type="match status" value="1"/>
</dbReference>
<proteinExistence type="predicted"/>
<dbReference type="InterPro" id="IPR037914">
    <property type="entry name" value="SpoVT-AbrB_sf"/>
</dbReference>